<evidence type="ECO:0000256" key="2">
    <source>
        <dbReference type="ARBA" id="ARBA00004127"/>
    </source>
</evidence>
<name>A0A913X8V3_EXADI</name>
<evidence type="ECO:0000256" key="7">
    <source>
        <dbReference type="ARBA" id="ARBA00047368"/>
    </source>
</evidence>
<feature type="transmembrane region" description="Helical" evidence="17">
    <location>
        <begin position="189"/>
        <end position="206"/>
    </location>
</feature>
<evidence type="ECO:0000256" key="3">
    <source>
        <dbReference type="ARBA" id="ARBA00009300"/>
    </source>
</evidence>
<dbReference type="OrthoDB" id="1898221at2759"/>
<comment type="subcellular location">
    <subcellularLocation>
        <location evidence="2">Endomembrane system</location>
        <topology evidence="2">Multi-pass membrane protein</topology>
    </subcellularLocation>
</comment>
<comment type="catalytic activity">
    <reaction evidence="15">
        <text>13-(9Z-hexadecenoyloxy)-octadecanoate + H2O = 13-hydroxy-octadecanoate + (9Z)-hexadecenoate + H(+)</text>
        <dbReference type="Rhea" id="RHEA:52076"/>
        <dbReference type="ChEBI" id="CHEBI:15377"/>
        <dbReference type="ChEBI" id="CHEBI:15378"/>
        <dbReference type="ChEBI" id="CHEBI:32372"/>
        <dbReference type="ChEBI" id="CHEBI:136304"/>
        <dbReference type="ChEBI" id="CHEBI:136315"/>
    </reaction>
    <physiologicalReaction direction="left-to-right" evidence="15">
        <dbReference type="Rhea" id="RHEA:52077"/>
    </physiologicalReaction>
</comment>
<keyword evidence="4 17" id="KW-0812">Transmembrane</keyword>
<evidence type="ECO:0000256" key="13">
    <source>
        <dbReference type="ARBA" id="ARBA00049221"/>
    </source>
</evidence>
<keyword evidence="19" id="KW-1185">Reference proteome</keyword>
<proteinExistence type="inferred from homology"/>
<evidence type="ECO:0000256" key="4">
    <source>
        <dbReference type="ARBA" id="ARBA00022692"/>
    </source>
</evidence>
<dbReference type="GO" id="GO:0012505">
    <property type="term" value="C:endomembrane system"/>
    <property type="evidence" value="ECO:0007669"/>
    <property type="project" value="UniProtKB-SubCell"/>
</dbReference>
<dbReference type="RefSeq" id="XP_020900730.1">
    <property type="nucleotide sequence ID" value="XM_021045071.2"/>
</dbReference>
<evidence type="ECO:0000256" key="10">
    <source>
        <dbReference type="ARBA" id="ARBA00048680"/>
    </source>
</evidence>
<dbReference type="GO" id="GO:0016020">
    <property type="term" value="C:membrane"/>
    <property type="evidence" value="ECO:0007669"/>
    <property type="project" value="InterPro"/>
</dbReference>
<comment type="catalytic activity">
    <reaction evidence="11">
        <text>12-(9Z-octadecenoyloxy)-octadecanoate + H2O = 12-hydroxyoctadecanoate + (9Z)-octadecenoate + H(+)</text>
        <dbReference type="Rhea" id="RHEA:52060"/>
        <dbReference type="ChEBI" id="CHEBI:15377"/>
        <dbReference type="ChEBI" id="CHEBI:15378"/>
        <dbReference type="ChEBI" id="CHEBI:30823"/>
        <dbReference type="ChEBI" id="CHEBI:84201"/>
        <dbReference type="ChEBI" id="CHEBI:136302"/>
    </reaction>
    <physiologicalReaction direction="left-to-right" evidence="11">
        <dbReference type="Rhea" id="RHEA:52061"/>
    </physiologicalReaction>
</comment>
<evidence type="ECO:0000256" key="14">
    <source>
        <dbReference type="ARBA" id="ARBA00049296"/>
    </source>
</evidence>
<evidence type="ECO:0000256" key="1">
    <source>
        <dbReference type="ARBA" id="ARBA00000923"/>
    </source>
</evidence>
<dbReference type="Pfam" id="PF04750">
    <property type="entry name" value="Far-17a_AIG1"/>
    <property type="match status" value="1"/>
</dbReference>
<evidence type="ECO:0000313" key="19">
    <source>
        <dbReference type="Proteomes" id="UP000887567"/>
    </source>
</evidence>
<evidence type="ECO:0000256" key="9">
    <source>
        <dbReference type="ARBA" id="ARBA00047863"/>
    </source>
</evidence>
<dbReference type="InterPro" id="IPR006838">
    <property type="entry name" value="ADTRP_AIG1"/>
</dbReference>
<organism evidence="18 19">
    <name type="scientific">Exaiptasia diaphana</name>
    <name type="common">Tropical sea anemone</name>
    <name type="synonym">Aiptasia pulchella</name>
    <dbReference type="NCBI Taxonomy" id="2652724"/>
    <lineage>
        <taxon>Eukaryota</taxon>
        <taxon>Metazoa</taxon>
        <taxon>Cnidaria</taxon>
        <taxon>Anthozoa</taxon>
        <taxon>Hexacorallia</taxon>
        <taxon>Actiniaria</taxon>
        <taxon>Aiptasiidae</taxon>
        <taxon>Exaiptasia</taxon>
    </lineage>
</organism>
<dbReference type="PANTHER" id="PTHR10989">
    <property type="entry name" value="ANDROGEN-INDUCED PROTEIN 1-RELATED"/>
    <property type="match status" value="1"/>
</dbReference>
<comment type="catalytic activity">
    <reaction evidence="7">
        <text>12-hexadecanoyloxy-octadecanoate + H2O = 12-hydroxyoctadecanoate + hexadecanoate + H(+)</text>
        <dbReference type="Rhea" id="RHEA:52056"/>
        <dbReference type="ChEBI" id="CHEBI:7896"/>
        <dbReference type="ChEBI" id="CHEBI:15377"/>
        <dbReference type="ChEBI" id="CHEBI:15378"/>
        <dbReference type="ChEBI" id="CHEBI:83677"/>
        <dbReference type="ChEBI" id="CHEBI:84201"/>
    </reaction>
    <physiologicalReaction direction="left-to-right" evidence="7">
        <dbReference type="Rhea" id="RHEA:52057"/>
    </physiologicalReaction>
</comment>
<feature type="transmembrane region" description="Helical" evidence="17">
    <location>
        <begin position="151"/>
        <end position="169"/>
    </location>
</feature>
<evidence type="ECO:0000256" key="11">
    <source>
        <dbReference type="ARBA" id="ARBA00048701"/>
    </source>
</evidence>
<accession>A0A913X8V3</accession>
<comment type="catalytic activity">
    <reaction evidence="16">
        <text>12-(9Z-hexadecenoyloxy)-octadecanoate + H2O = 12-hydroxyoctadecanoate + (9Z)-hexadecenoate + H(+)</text>
        <dbReference type="Rhea" id="RHEA:52072"/>
        <dbReference type="ChEBI" id="CHEBI:15377"/>
        <dbReference type="ChEBI" id="CHEBI:15378"/>
        <dbReference type="ChEBI" id="CHEBI:32372"/>
        <dbReference type="ChEBI" id="CHEBI:84201"/>
        <dbReference type="ChEBI" id="CHEBI:136312"/>
    </reaction>
    <physiologicalReaction direction="left-to-right" evidence="16">
        <dbReference type="Rhea" id="RHEA:52073"/>
    </physiologicalReaction>
</comment>
<comment type="catalytic activity">
    <reaction evidence="1">
        <text>9-(9Z-hexadecenoyloxy)-octadecanoate + H2O = (9Z)-hexadecenoate + 9-hydroxy-octadecanoate + H(+)</text>
        <dbReference type="Rhea" id="RHEA:52068"/>
        <dbReference type="ChEBI" id="CHEBI:15377"/>
        <dbReference type="ChEBI" id="CHEBI:15378"/>
        <dbReference type="ChEBI" id="CHEBI:32372"/>
        <dbReference type="ChEBI" id="CHEBI:136286"/>
        <dbReference type="ChEBI" id="CHEBI:136309"/>
    </reaction>
    <physiologicalReaction direction="left-to-right" evidence="1">
        <dbReference type="Rhea" id="RHEA:52069"/>
    </physiologicalReaction>
</comment>
<comment type="catalytic activity">
    <reaction evidence="10">
        <text>12-octadecanoyloxy-octadecanoate + H2O = 12-hydroxyoctadecanoate + octadecanoate + H(+)</text>
        <dbReference type="Rhea" id="RHEA:52080"/>
        <dbReference type="ChEBI" id="CHEBI:15377"/>
        <dbReference type="ChEBI" id="CHEBI:15378"/>
        <dbReference type="ChEBI" id="CHEBI:25629"/>
        <dbReference type="ChEBI" id="CHEBI:84201"/>
        <dbReference type="ChEBI" id="CHEBI:136330"/>
    </reaction>
    <physiologicalReaction direction="left-to-right" evidence="10">
        <dbReference type="Rhea" id="RHEA:52081"/>
    </physiologicalReaction>
</comment>
<evidence type="ECO:0000256" key="8">
    <source>
        <dbReference type="ARBA" id="ARBA00047427"/>
    </source>
</evidence>
<evidence type="ECO:0008006" key="20">
    <source>
        <dbReference type="Google" id="ProtNLM"/>
    </source>
</evidence>
<evidence type="ECO:0000256" key="5">
    <source>
        <dbReference type="ARBA" id="ARBA00022989"/>
    </source>
</evidence>
<sequence>MARRLGGLFRIVFAVFYGVVMYYNLQLETDPVHKRFGRWKYLTHYCLVFQLCYFVLASLMDIIALIRGQESKTLLTIRDTFFASFAFPYGVFVATSFWGIYSIDRELIFPKLLDAIIPNWINHALHTWCAVAAILEAAINCHDYPRNRVGITLMLSFGVVYISWLFYIANTMNYWVYPFLRVMETYARLSFFTVCATILALFYMIGKWMTVAIWGGAATSSEIVQEKKTANKKKVKKVE</sequence>
<dbReference type="GeneID" id="110239360"/>
<evidence type="ECO:0000256" key="6">
    <source>
        <dbReference type="ARBA" id="ARBA00023136"/>
    </source>
</evidence>
<dbReference type="Proteomes" id="UP000887567">
    <property type="component" value="Unplaced"/>
</dbReference>
<comment type="similarity">
    <text evidence="3">Belongs to the AIG1 family.</text>
</comment>
<comment type="catalytic activity">
    <reaction evidence="9">
        <text>9-hexadecanoyloxy-octadecanoate + H2O = 9-hydroxy-octadecanoate + hexadecanoate + H(+)</text>
        <dbReference type="Rhea" id="RHEA:52052"/>
        <dbReference type="ChEBI" id="CHEBI:7896"/>
        <dbReference type="ChEBI" id="CHEBI:15377"/>
        <dbReference type="ChEBI" id="CHEBI:15378"/>
        <dbReference type="ChEBI" id="CHEBI:83670"/>
        <dbReference type="ChEBI" id="CHEBI:136286"/>
    </reaction>
    <physiologicalReaction direction="left-to-right" evidence="9">
        <dbReference type="Rhea" id="RHEA:52053"/>
    </physiologicalReaction>
</comment>
<feature type="transmembrane region" description="Helical" evidence="17">
    <location>
        <begin position="7"/>
        <end position="25"/>
    </location>
</feature>
<feature type="transmembrane region" description="Helical" evidence="17">
    <location>
        <begin position="45"/>
        <end position="68"/>
    </location>
</feature>
<reference evidence="18" key="1">
    <citation type="submission" date="2022-11" db="UniProtKB">
        <authorList>
            <consortium name="EnsemblMetazoa"/>
        </authorList>
    </citation>
    <scope>IDENTIFICATION</scope>
</reference>
<comment type="catalytic activity">
    <reaction evidence="14">
        <text>13-(9Z-octadecenoyloxy)-octadecanoate + H2O = 13-hydroxy-octadecanoate + (9Z)-octadecenoate + H(+)</text>
        <dbReference type="Rhea" id="RHEA:52064"/>
        <dbReference type="ChEBI" id="CHEBI:15377"/>
        <dbReference type="ChEBI" id="CHEBI:15378"/>
        <dbReference type="ChEBI" id="CHEBI:30823"/>
        <dbReference type="ChEBI" id="CHEBI:136303"/>
        <dbReference type="ChEBI" id="CHEBI:136304"/>
    </reaction>
    <physiologicalReaction direction="left-to-right" evidence="14">
        <dbReference type="Rhea" id="RHEA:52065"/>
    </physiologicalReaction>
</comment>
<comment type="catalytic activity">
    <reaction evidence="13">
        <text>9-octadecanoyloxy-octadecanoate + H2O = 9-hydroxy-octadecanoate + octadecanoate + H(+)</text>
        <dbReference type="Rhea" id="RHEA:52096"/>
        <dbReference type="ChEBI" id="CHEBI:15377"/>
        <dbReference type="ChEBI" id="CHEBI:15378"/>
        <dbReference type="ChEBI" id="CHEBI:25629"/>
        <dbReference type="ChEBI" id="CHEBI:136286"/>
        <dbReference type="ChEBI" id="CHEBI:136373"/>
    </reaction>
    <physiologicalReaction direction="left-to-right" evidence="13">
        <dbReference type="Rhea" id="RHEA:52097"/>
    </physiologicalReaction>
</comment>
<keyword evidence="5 17" id="KW-1133">Transmembrane helix</keyword>
<comment type="catalytic activity">
    <reaction evidence="8">
        <text>13-octadecanoyloxy-octadecanoate + H2O = 13-hydroxy-octadecanoate + octadecanoate + H(+)</text>
        <dbReference type="Rhea" id="RHEA:52084"/>
        <dbReference type="ChEBI" id="CHEBI:15377"/>
        <dbReference type="ChEBI" id="CHEBI:15378"/>
        <dbReference type="ChEBI" id="CHEBI:25629"/>
        <dbReference type="ChEBI" id="CHEBI:136304"/>
        <dbReference type="ChEBI" id="CHEBI:136335"/>
    </reaction>
    <physiologicalReaction direction="left-to-right" evidence="8">
        <dbReference type="Rhea" id="RHEA:52085"/>
    </physiologicalReaction>
</comment>
<protein>
    <recommendedName>
        <fullName evidence="20">Androgen-induced gene 1 protein-like</fullName>
    </recommendedName>
</protein>
<comment type="catalytic activity">
    <reaction evidence="12">
        <text>9-(9Z-octadecenoyloxy)-octadecanoate + H2O = 9-hydroxy-octadecanoate + (9Z)-octadecenoate + H(+)</text>
        <dbReference type="Rhea" id="RHEA:52048"/>
        <dbReference type="ChEBI" id="CHEBI:15377"/>
        <dbReference type="ChEBI" id="CHEBI:15378"/>
        <dbReference type="ChEBI" id="CHEBI:30823"/>
        <dbReference type="ChEBI" id="CHEBI:136282"/>
        <dbReference type="ChEBI" id="CHEBI:136286"/>
    </reaction>
    <physiologicalReaction direction="left-to-right" evidence="12">
        <dbReference type="Rhea" id="RHEA:52049"/>
    </physiologicalReaction>
</comment>
<feature type="transmembrane region" description="Helical" evidence="17">
    <location>
        <begin position="80"/>
        <end position="100"/>
    </location>
</feature>
<evidence type="ECO:0000256" key="12">
    <source>
        <dbReference type="ARBA" id="ARBA00048800"/>
    </source>
</evidence>
<dbReference type="PANTHER" id="PTHR10989:SF16">
    <property type="entry name" value="AT02829P-RELATED"/>
    <property type="match status" value="1"/>
</dbReference>
<dbReference type="AlphaFoldDB" id="A0A913X8V3"/>
<evidence type="ECO:0000256" key="17">
    <source>
        <dbReference type="SAM" id="Phobius"/>
    </source>
</evidence>
<evidence type="ECO:0000313" key="18">
    <source>
        <dbReference type="EnsemblMetazoa" id="XP_020900730.1"/>
    </source>
</evidence>
<evidence type="ECO:0000256" key="15">
    <source>
        <dbReference type="ARBA" id="ARBA00049322"/>
    </source>
</evidence>
<evidence type="ECO:0000256" key="16">
    <source>
        <dbReference type="ARBA" id="ARBA00049428"/>
    </source>
</evidence>
<keyword evidence="6 17" id="KW-0472">Membrane</keyword>
<dbReference type="EnsemblMetazoa" id="XM_021045071.2">
    <property type="protein sequence ID" value="XP_020900730.1"/>
    <property type="gene ID" value="LOC110239360"/>
</dbReference>